<reference evidence="3" key="2">
    <citation type="submission" date="2015-01" db="EMBL/GenBank/DDBJ databases">
        <title>Evolutionary Origins and Diversification of the Mycorrhizal Mutualists.</title>
        <authorList>
            <consortium name="DOE Joint Genome Institute"/>
            <consortium name="Mycorrhizal Genomics Consortium"/>
            <person name="Kohler A."/>
            <person name="Kuo A."/>
            <person name="Nagy L.G."/>
            <person name="Floudas D."/>
            <person name="Copeland A."/>
            <person name="Barry K.W."/>
            <person name="Cichocki N."/>
            <person name="Veneault-Fourrey C."/>
            <person name="LaButti K."/>
            <person name="Lindquist E.A."/>
            <person name="Lipzen A."/>
            <person name="Lundell T."/>
            <person name="Morin E."/>
            <person name="Murat C."/>
            <person name="Riley R."/>
            <person name="Ohm R."/>
            <person name="Sun H."/>
            <person name="Tunlid A."/>
            <person name="Henrissat B."/>
            <person name="Grigoriev I.V."/>
            <person name="Hibbett D.S."/>
            <person name="Martin F."/>
        </authorList>
    </citation>
    <scope>NUCLEOTIDE SEQUENCE [LARGE SCALE GENOMIC DNA]</scope>
    <source>
        <strain evidence="3">F 1598</strain>
    </source>
</reference>
<proteinExistence type="predicted"/>
<evidence type="ECO:0000313" key="2">
    <source>
        <dbReference type="EMBL" id="KIM73276.1"/>
    </source>
</evidence>
<sequence length="250" mass="27312">MLIQWKPFHRVTPPAAKLTTHRNPPSPEILLSMCIMQHVTQDLTNRCLTLNQPPASVSATLPTEIPLPESCPGSPFTPLPSPFLKSNPPSPTTSETPPMPITPRSQSSLSSPPPLVSISDSSDSEESDDFPISSNMSSQTTTLLKRNSTATYVGEQGKPPVITLGKLTPDLLFDFENGVYSYFSFKDIKPEREVSKVAGGLQDGCIQMWYCLNRVVVDAAGFPTFMAQVHSSWLEPGWEHTISLKLVSSS</sequence>
<dbReference type="EMBL" id="KN833087">
    <property type="protein sequence ID" value="KIM73276.1"/>
    <property type="molecule type" value="Genomic_DNA"/>
</dbReference>
<dbReference type="Proteomes" id="UP000054166">
    <property type="component" value="Unassembled WGS sequence"/>
</dbReference>
<feature type="region of interest" description="Disordered" evidence="1">
    <location>
        <begin position="60"/>
        <end position="141"/>
    </location>
</feature>
<organism evidence="2 3">
    <name type="scientific">Piloderma croceum (strain F 1598)</name>
    <dbReference type="NCBI Taxonomy" id="765440"/>
    <lineage>
        <taxon>Eukaryota</taxon>
        <taxon>Fungi</taxon>
        <taxon>Dikarya</taxon>
        <taxon>Basidiomycota</taxon>
        <taxon>Agaricomycotina</taxon>
        <taxon>Agaricomycetes</taxon>
        <taxon>Agaricomycetidae</taxon>
        <taxon>Atheliales</taxon>
        <taxon>Atheliaceae</taxon>
        <taxon>Piloderma</taxon>
    </lineage>
</organism>
<keyword evidence="3" id="KW-1185">Reference proteome</keyword>
<dbReference type="STRING" id="765440.A0A0C3EZY6"/>
<dbReference type="HOGENOM" id="CLU_080068_0_0_1"/>
<dbReference type="AlphaFoldDB" id="A0A0C3EZY6"/>
<reference evidence="2 3" key="1">
    <citation type="submission" date="2014-04" db="EMBL/GenBank/DDBJ databases">
        <authorList>
            <consortium name="DOE Joint Genome Institute"/>
            <person name="Kuo A."/>
            <person name="Tarkka M."/>
            <person name="Buscot F."/>
            <person name="Kohler A."/>
            <person name="Nagy L.G."/>
            <person name="Floudas D."/>
            <person name="Copeland A."/>
            <person name="Barry K.W."/>
            <person name="Cichocki N."/>
            <person name="Veneault-Fourrey C."/>
            <person name="LaButti K."/>
            <person name="Lindquist E.A."/>
            <person name="Lipzen A."/>
            <person name="Lundell T."/>
            <person name="Morin E."/>
            <person name="Murat C."/>
            <person name="Sun H."/>
            <person name="Tunlid A."/>
            <person name="Henrissat B."/>
            <person name="Grigoriev I.V."/>
            <person name="Hibbett D.S."/>
            <person name="Martin F."/>
            <person name="Nordberg H.P."/>
            <person name="Cantor M.N."/>
            <person name="Hua S.X."/>
        </authorList>
    </citation>
    <scope>NUCLEOTIDE SEQUENCE [LARGE SCALE GENOMIC DNA]</scope>
    <source>
        <strain evidence="2 3">F 1598</strain>
    </source>
</reference>
<gene>
    <name evidence="2" type="ORF">PILCRDRAFT_15373</name>
</gene>
<dbReference type="InParanoid" id="A0A0C3EZY6"/>
<evidence type="ECO:0000313" key="3">
    <source>
        <dbReference type="Proteomes" id="UP000054166"/>
    </source>
</evidence>
<protein>
    <submittedName>
        <fullName evidence="2">Uncharacterized protein</fullName>
    </submittedName>
</protein>
<feature type="compositionally biased region" description="Low complexity" evidence="1">
    <location>
        <begin position="92"/>
        <end position="121"/>
    </location>
</feature>
<evidence type="ECO:0000256" key="1">
    <source>
        <dbReference type="SAM" id="MobiDB-lite"/>
    </source>
</evidence>
<dbReference type="OrthoDB" id="2369050at2759"/>
<name>A0A0C3EZY6_PILCF</name>
<accession>A0A0C3EZY6</accession>